<dbReference type="EMBL" id="LR699554">
    <property type="protein sequence ID" value="VVD32184.1"/>
    <property type="molecule type" value="Genomic_DNA"/>
</dbReference>
<name>A0A5Q4Z336_9BURK</name>
<reference evidence="2 3" key="1">
    <citation type="submission" date="2019-08" db="EMBL/GenBank/DDBJ databases">
        <authorList>
            <person name="Herpell B J."/>
        </authorList>
    </citation>
    <scope>NUCLEOTIDE SEQUENCE [LARGE SCALE GENOMIC DNA]</scope>
    <source>
        <strain evidence="3">Msb3</strain>
    </source>
</reference>
<dbReference type="Proteomes" id="UP000325811">
    <property type="component" value="Chromosome II"/>
</dbReference>
<evidence type="ECO:0000313" key="2">
    <source>
        <dbReference type="EMBL" id="VVD32184.1"/>
    </source>
</evidence>
<dbReference type="AlphaFoldDB" id="A0A5Q4Z336"/>
<evidence type="ECO:0000256" key="1">
    <source>
        <dbReference type="SAM" id="MobiDB-lite"/>
    </source>
</evidence>
<sequence>MDSQAGDQGGHSSAESLLRQTNDQKDTNVRLISAEDRAESFVDLKTGRACICDGRPAVVWC</sequence>
<keyword evidence="3" id="KW-1185">Reference proteome</keyword>
<gene>
    <name evidence="2" type="ORF">PDMSB3_0886</name>
</gene>
<evidence type="ECO:0000313" key="3">
    <source>
        <dbReference type="Proteomes" id="UP000325811"/>
    </source>
</evidence>
<organism evidence="2 3">
    <name type="scientific">Paraburkholderia dioscoreae</name>
    <dbReference type="NCBI Taxonomy" id="2604047"/>
    <lineage>
        <taxon>Bacteria</taxon>
        <taxon>Pseudomonadati</taxon>
        <taxon>Pseudomonadota</taxon>
        <taxon>Betaproteobacteria</taxon>
        <taxon>Burkholderiales</taxon>
        <taxon>Burkholderiaceae</taxon>
        <taxon>Paraburkholderia</taxon>
    </lineage>
</organism>
<dbReference type="KEGG" id="pdio:PDMSB3_0886.1"/>
<proteinExistence type="predicted"/>
<protein>
    <submittedName>
        <fullName evidence="2">Uncharacterized protein</fullName>
    </submittedName>
</protein>
<feature type="region of interest" description="Disordered" evidence="1">
    <location>
        <begin position="1"/>
        <end position="29"/>
    </location>
</feature>
<feature type="compositionally biased region" description="Polar residues" evidence="1">
    <location>
        <begin position="1"/>
        <end position="21"/>
    </location>
</feature>
<accession>A0A5Q4Z336</accession>